<accession>A0A915KVM3</accession>
<dbReference type="Proteomes" id="UP000887565">
    <property type="component" value="Unplaced"/>
</dbReference>
<sequence>MPITVFGSLPKIYSFVLYQRSHCQKVGTEFKLSFDFVKTYAADKHVLLEMFAVGPMKKCADSMEAKIRQELESCLSKNADGEKNVKLSRVEVENFNAFEERS</sequence>
<protein>
    <submittedName>
        <fullName evidence="2">Uncharacterized protein</fullName>
    </submittedName>
</protein>
<evidence type="ECO:0000313" key="1">
    <source>
        <dbReference type="Proteomes" id="UP000887565"/>
    </source>
</evidence>
<proteinExistence type="predicted"/>
<name>A0A915KVM3_ROMCU</name>
<reference evidence="2" key="1">
    <citation type="submission" date="2022-11" db="UniProtKB">
        <authorList>
            <consortium name="WormBaseParasite"/>
        </authorList>
    </citation>
    <scope>IDENTIFICATION</scope>
</reference>
<keyword evidence="1" id="KW-1185">Reference proteome</keyword>
<evidence type="ECO:0000313" key="2">
    <source>
        <dbReference type="WBParaSite" id="nRc.2.0.1.t42981-RA"/>
    </source>
</evidence>
<dbReference type="AlphaFoldDB" id="A0A915KVM3"/>
<organism evidence="1 2">
    <name type="scientific">Romanomermis culicivorax</name>
    <name type="common">Nematode worm</name>
    <dbReference type="NCBI Taxonomy" id="13658"/>
    <lineage>
        <taxon>Eukaryota</taxon>
        <taxon>Metazoa</taxon>
        <taxon>Ecdysozoa</taxon>
        <taxon>Nematoda</taxon>
        <taxon>Enoplea</taxon>
        <taxon>Dorylaimia</taxon>
        <taxon>Mermithida</taxon>
        <taxon>Mermithoidea</taxon>
        <taxon>Mermithidae</taxon>
        <taxon>Romanomermis</taxon>
    </lineage>
</organism>
<dbReference type="WBParaSite" id="nRc.2.0.1.t42981-RA">
    <property type="protein sequence ID" value="nRc.2.0.1.t42981-RA"/>
    <property type="gene ID" value="nRc.2.0.1.g42981"/>
</dbReference>